<protein>
    <recommendedName>
        <fullName evidence="11">Galactokinase</fullName>
    </recommendedName>
</protein>
<keyword evidence="5" id="KW-0067">ATP-binding</keyword>
<evidence type="ECO:0000256" key="1">
    <source>
        <dbReference type="ARBA" id="ARBA00006566"/>
    </source>
</evidence>
<dbReference type="GO" id="GO:0006012">
    <property type="term" value="P:galactose metabolic process"/>
    <property type="evidence" value="ECO:0007669"/>
    <property type="project" value="InterPro"/>
</dbReference>
<evidence type="ECO:0000313" key="9">
    <source>
        <dbReference type="EMBL" id="CAE0257874.1"/>
    </source>
</evidence>
<evidence type="ECO:0000256" key="5">
    <source>
        <dbReference type="ARBA" id="ARBA00022840"/>
    </source>
</evidence>
<keyword evidence="3" id="KW-0547">Nucleotide-binding</keyword>
<dbReference type="Gene3D" id="3.30.70.890">
    <property type="entry name" value="GHMP kinase, C-terminal domain"/>
    <property type="match status" value="1"/>
</dbReference>
<keyword evidence="2" id="KW-0808">Transferase</keyword>
<evidence type="ECO:0008006" key="11">
    <source>
        <dbReference type="Google" id="ProtNLM"/>
    </source>
</evidence>
<dbReference type="EMBL" id="HBIB01031055">
    <property type="protein sequence ID" value="CAE0257874.1"/>
    <property type="molecule type" value="Transcribed_RNA"/>
</dbReference>
<dbReference type="InterPro" id="IPR020568">
    <property type="entry name" value="Ribosomal_Su5_D2-typ_SF"/>
</dbReference>
<dbReference type="InterPro" id="IPR006203">
    <property type="entry name" value="GHMP_knse_ATP-bd_CS"/>
</dbReference>
<dbReference type="GO" id="GO:0004335">
    <property type="term" value="F:galactokinase activity"/>
    <property type="evidence" value="ECO:0007669"/>
    <property type="project" value="InterPro"/>
</dbReference>
<feature type="region of interest" description="Disordered" evidence="6">
    <location>
        <begin position="332"/>
        <end position="384"/>
    </location>
</feature>
<comment type="similarity">
    <text evidence="1">Belongs to the GHMP kinase family. GalK subfamily.</text>
</comment>
<evidence type="ECO:0000259" key="8">
    <source>
        <dbReference type="Pfam" id="PF10509"/>
    </source>
</evidence>
<dbReference type="GO" id="GO:0005829">
    <property type="term" value="C:cytosol"/>
    <property type="evidence" value="ECO:0007669"/>
    <property type="project" value="TreeGrafter"/>
</dbReference>
<dbReference type="InterPro" id="IPR036554">
    <property type="entry name" value="GHMP_kinase_C_sf"/>
</dbReference>
<feature type="domain" description="Galactokinase N-terminal" evidence="8">
    <location>
        <begin position="19"/>
        <end position="63"/>
    </location>
</feature>
<accession>A0A7S3G857</accession>
<dbReference type="GO" id="GO:0005524">
    <property type="term" value="F:ATP binding"/>
    <property type="evidence" value="ECO:0007669"/>
    <property type="project" value="UniProtKB-KW"/>
</dbReference>
<name>A0A7S3G857_9EUKA</name>
<dbReference type="Gene3D" id="3.30.230.10">
    <property type="match status" value="1"/>
</dbReference>
<dbReference type="InterPro" id="IPR019539">
    <property type="entry name" value="GalKase_N"/>
</dbReference>
<dbReference type="PIRSF" id="PIRSF000530">
    <property type="entry name" value="Galactokinase"/>
    <property type="match status" value="1"/>
</dbReference>
<dbReference type="Pfam" id="PF00288">
    <property type="entry name" value="GHMP_kinases_N"/>
    <property type="match status" value="1"/>
</dbReference>
<evidence type="ECO:0000256" key="3">
    <source>
        <dbReference type="ARBA" id="ARBA00022741"/>
    </source>
</evidence>
<sequence>MPSPLSTIASLLDTAKGIHKGVFGRDGEGAGVAPGRVEVLGNHTDYNDGFVLSAAIDRYTVQVGSMNSEEEGDVFHFHSANFGESKTVSFKLDEKRMEGEERWANYVKGPLLKLKERGVKVRGFSSVIYGDLPVGAGMSSSAAIGVSTVMLYSALFYPASSPSLTSLLSSLPHPAATSTTVTTSASSTSESAFPLSKIEVARLVQKSENEFVGVNCGLLDQVSSTFGEDNCLLYLDCRTLRGGSSGGGQKEVEEGNKEEEGAGEIGVCTIPLPPSCQLLLVHSLSDHELADGTYNRLTEDCAAAAAALGVSHLRDATVADLPRLFADSHLSDRQKMRGRHVVSENERVRQAVSALRHAAPPPSSSPNLAEQKSAVEGDEQNEEGKEAGVIKLGELMYASHNSSRDDFGNSVVELDEMVAYAYAKTTGSSSGDDGGKQMESGRGRGGVFGCRLCGGGYGGCVICLVEAEEVDRIEEGLKKKVEERTGKSPPSYRCSAVKGAFSVLLA</sequence>
<dbReference type="InterPro" id="IPR000705">
    <property type="entry name" value="Galactokinase"/>
</dbReference>
<keyword evidence="4" id="KW-0418">Kinase</keyword>
<dbReference type="Pfam" id="PF10509">
    <property type="entry name" value="GalKase_gal_bdg"/>
    <property type="match status" value="1"/>
</dbReference>
<proteinExistence type="inferred from homology"/>
<dbReference type="InterPro" id="IPR006204">
    <property type="entry name" value="GHMP_kinase_N_dom"/>
</dbReference>
<dbReference type="PANTHER" id="PTHR10457">
    <property type="entry name" value="MEVALONATE KINASE/GALACTOKINASE"/>
    <property type="match status" value="1"/>
</dbReference>
<evidence type="ECO:0000259" key="7">
    <source>
        <dbReference type="Pfam" id="PF00288"/>
    </source>
</evidence>
<gene>
    <name evidence="9" type="ORF">PBIL07802_LOCUS20135</name>
    <name evidence="10" type="ORF">PBIL07802_LOCUS20136</name>
</gene>
<dbReference type="PRINTS" id="PR00959">
    <property type="entry name" value="MEVGALKINASE"/>
</dbReference>
<feature type="domain" description="GHMP kinase N-terminal" evidence="7">
    <location>
        <begin position="105"/>
        <end position="227"/>
    </location>
</feature>
<dbReference type="SUPFAM" id="SSF55060">
    <property type="entry name" value="GHMP Kinase, C-terminal domain"/>
    <property type="match status" value="1"/>
</dbReference>
<dbReference type="AlphaFoldDB" id="A0A7S3G857"/>
<dbReference type="InterPro" id="IPR006206">
    <property type="entry name" value="Mevalonate/galactokinase"/>
</dbReference>
<evidence type="ECO:0000313" key="10">
    <source>
        <dbReference type="EMBL" id="CAE0257875.1"/>
    </source>
</evidence>
<dbReference type="EMBL" id="HBIB01031057">
    <property type="protein sequence ID" value="CAE0257875.1"/>
    <property type="molecule type" value="Transcribed_RNA"/>
</dbReference>
<dbReference type="PANTHER" id="PTHR10457:SF7">
    <property type="entry name" value="GALACTOKINASE-RELATED"/>
    <property type="match status" value="1"/>
</dbReference>
<dbReference type="PRINTS" id="PR00473">
    <property type="entry name" value="GALCTOKINASE"/>
</dbReference>
<dbReference type="PROSITE" id="PS00627">
    <property type="entry name" value="GHMP_KINASES_ATP"/>
    <property type="match status" value="1"/>
</dbReference>
<evidence type="ECO:0000256" key="6">
    <source>
        <dbReference type="SAM" id="MobiDB-lite"/>
    </source>
</evidence>
<dbReference type="SUPFAM" id="SSF54211">
    <property type="entry name" value="Ribosomal protein S5 domain 2-like"/>
    <property type="match status" value="1"/>
</dbReference>
<organism evidence="10">
    <name type="scientific">Palpitomonas bilix</name>
    <dbReference type="NCBI Taxonomy" id="652834"/>
    <lineage>
        <taxon>Eukaryota</taxon>
        <taxon>Eukaryota incertae sedis</taxon>
    </lineage>
</organism>
<reference evidence="10" key="1">
    <citation type="submission" date="2021-01" db="EMBL/GenBank/DDBJ databases">
        <authorList>
            <person name="Corre E."/>
            <person name="Pelletier E."/>
            <person name="Niang G."/>
            <person name="Scheremetjew M."/>
            <person name="Finn R."/>
            <person name="Kale V."/>
            <person name="Holt S."/>
            <person name="Cochrane G."/>
            <person name="Meng A."/>
            <person name="Brown T."/>
            <person name="Cohen L."/>
        </authorList>
    </citation>
    <scope>NUCLEOTIDE SEQUENCE</scope>
    <source>
        <strain evidence="10">NIES-2562</strain>
    </source>
</reference>
<feature type="compositionally biased region" description="Basic and acidic residues" evidence="6">
    <location>
        <begin position="332"/>
        <end position="349"/>
    </location>
</feature>
<evidence type="ECO:0000256" key="4">
    <source>
        <dbReference type="ARBA" id="ARBA00022777"/>
    </source>
</evidence>
<evidence type="ECO:0000256" key="2">
    <source>
        <dbReference type="ARBA" id="ARBA00022679"/>
    </source>
</evidence>
<dbReference type="InterPro" id="IPR014721">
    <property type="entry name" value="Ribsml_uS5_D2-typ_fold_subgr"/>
</dbReference>